<dbReference type="HOGENOM" id="CLU_000445_69_17_7"/>
<evidence type="ECO:0000313" key="4">
    <source>
        <dbReference type="Proteomes" id="UP000006055"/>
    </source>
</evidence>
<dbReference type="GO" id="GO:0000160">
    <property type="term" value="P:phosphorelay signal transduction system"/>
    <property type="evidence" value="ECO:0007669"/>
    <property type="project" value="InterPro"/>
</dbReference>
<dbReference type="SMART" id="SM00448">
    <property type="entry name" value="REC"/>
    <property type="match status" value="1"/>
</dbReference>
<dbReference type="EMBL" id="CP003360">
    <property type="protein sequence ID" value="AFM23767.1"/>
    <property type="molecule type" value="Genomic_DNA"/>
</dbReference>
<dbReference type="Gene3D" id="3.40.50.2300">
    <property type="match status" value="1"/>
</dbReference>
<keyword evidence="1" id="KW-0597">Phosphoprotein</keyword>
<dbReference type="PANTHER" id="PTHR44520">
    <property type="entry name" value="RESPONSE REGULATOR RCP1-RELATED"/>
    <property type="match status" value="1"/>
</dbReference>
<dbReference type="InterPro" id="IPR011006">
    <property type="entry name" value="CheY-like_superfamily"/>
</dbReference>
<dbReference type="AlphaFoldDB" id="I4C2H6"/>
<dbReference type="InterPro" id="IPR052893">
    <property type="entry name" value="TCS_response_regulator"/>
</dbReference>
<dbReference type="eggNOG" id="COG0745">
    <property type="taxonomic scope" value="Bacteria"/>
</dbReference>
<feature type="domain" description="Response regulatory" evidence="2">
    <location>
        <begin position="6"/>
        <end position="133"/>
    </location>
</feature>
<dbReference type="PROSITE" id="PS50110">
    <property type="entry name" value="RESPONSE_REGULATORY"/>
    <property type="match status" value="1"/>
</dbReference>
<dbReference type="STRING" id="706587.Desti_1051"/>
<dbReference type="Proteomes" id="UP000006055">
    <property type="component" value="Chromosome"/>
</dbReference>
<evidence type="ECO:0000259" key="2">
    <source>
        <dbReference type="PROSITE" id="PS50110"/>
    </source>
</evidence>
<dbReference type="InterPro" id="IPR001789">
    <property type="entry name" value="Sig_transdc_resp-reg_receiver"/>
</dbReference>
<proteinExistence type="predicted"/>
<feature type="modified residue" description="4-aspartylphosphate" evidence="1">
    <location>
        <position position="66"/>
    </location>
</feature>
<dbReference type="RefSeq" id="WP_014808920.1">
    <property type="nucleotide sequence ID" value="NC_018025.1"/>
</dbReference>
<accession>I4C2H6</accession>
<sequence>MPYKCNVLLIEDNPVDADFIREALNEIESNIQLDWVEDGEAGINFLFQHCYSRDADLLCPDLILLDLNLPKLSGREVLEAIKENPNTKHIPVIILTTSSDPRDIIDTYSLHANCFVTKPTDLDEFTAAVKSIREFWTRCASLPSPDDCSFGRTPALEH</sequence>
<keyword evidence="3" id="KW-0238">DNA-binding</keyword>
<protein>
    <submittedName>
        <fullName evidence="3">Response regulator with CheY-like receiver domain and winged-helix DNA-binding domain</fullName>
    </submittedName>
</protein>
<dbReference type="SUPFAM" id="SSF52172">
    <property type="entry name" value="CheY-like"/>
    <property type="match status" value="1"/>
</dbReference>
<dbReference type="PANTHER" id="PTHR44520:SF2">
    <property type="entry name" value="RESPONSE REGULATOR RCP1"/>
    <property type="match status" value="1"/>
</dbReference>
<evidence type="ECO:0000313" key="3">
    <source>
        <dbReference type="EMBL" id="AFM23767.1"/>
    </source>
</evidence>
<name>I4C2H6_DESTA</name>
<dbReference type="Pfam" id="PF00072">
    <property type="entry name" value="Response_reg"/>
    <property type="match status" value="1"/>
</dbReference>
<keyword evidence="4" id="KW-1185">Reference proteome</keyword>
<dbReference type="OrthoDB" id="9793549at2"/>
<dbReference type="CDD" id="cd17557">
    <property type="entry name" value="REC_Rcp-like"/>
    <property type="match status" value="1"/>
</dbReference>
<evidence type="ECO:0000256" key="1">
    <source>
        <dbReference type="PROSITE-ProRule" id="PRU00169"/>
    </source>
</evidence>
<gene>
    <name evidence="3" type="ordered locus">Desti_1051</name>
</gene>
<dbReference type="KEGG" id="dti:Desti_1051"/>
<reference evidence="4" key="1">
    <citation type="submission" date="2012-06" db="EMBL/GenBank/DDBJ databases">
        <title>Complete sequence of chromosome of Desulfomonile tiedjei DSM 6799.</title>
        <authorList>
            <person name="Lucas S."/>
            <person name="Copeland A."/>
            <person name="Lapidus A."/>
            <person name="Glavina del Rio T."/>
            <person name="Dalin E."/>
            <person name="Tice H."/>
            <person name="Bruce D."/>
            <person name="Goodwin L."/>
            <person name="Pitluck S."/>
            <person name="Peters L."/>
            <person name="Ovchinnikova G."/>
            <person name="Zeytun A."/>
            <person name="Lu M."/>
            <person name="Kyrpides N."/>
            <person name="Mavromatis K."/>
            <person name="Ivanova N."/>
            <person name="Brettin T."/>
            <person name="Detter J.C."/>
            <person name="Han C."/>
            <person name="Larimer F."/>
            <person name="Land M."/>
            <person name="Hauser L."/>
            <person name="Markowitz V."/>
            <person name="Cheng J.-F."/>
            <person name="Hugenholtz P."/>
            <person name="Woyke T."/>
            <person name="Wu D."/>
            <person name="Spring S."/>
            <person name="Schroeder M."/>
            <person name="Brambilla E."/>
            <person name="Klenk H.-P."/>
            <person name="Eisen J.A."/>
        </authorList>
    </citation>
    <scope>NUCLEOTIDE SEQUENCE [LARGE SCALE GENOMIC DNA]</scope>
    <source>
        <strain evidence="4">ATCC 49306 / DSM 6799 / DCB-1</strain>
    </source>
</reference>
<dbReference type="GO" id="GO:0003677">
    <property type="term" value="F:DNA binding"/>
    <property type="evidence" value="ECO:0007669"/>
    <property type="project" value="UniProtKB-KW"/>
</dbReference>
<organism evidence="3 4">
    <name type="scientific">Desulfomonile tiedjei (strain ATCC 49306 / DSM 6799 / DCB-1)</name>
    <dbReference type="NCBI Taxonomy" id="706587"/>
    <lineage>
        <taxon>Bacteria</taxon>
        <taxon>Pseudomonadati</taxon>
        <taxon>Thermodesulfobacteriota</taxon>
        <taxon>Desulfomonilia</taxon>
        <taxon>Desulfomonilales</taxon>
        <taxon>Desulfomonilaceae</taxon>
        <taxon>Desulfomonile</taxon>
    </lineage>
</organism>